<name>A0A918XJJ1_9GAMM</name>
<reference evidence="1" key="2">
    <citation type="submission" date="2020-09" db="EMBL/GenBank/DDBJ databases">
        <authorList>
            <person name="Sun Q."/>
            <person name="Kim S."/>
        </authorList>
    </citation>
    <scope>NUCLEOTIDE SEQUENCE</scope>
    <source>
        <strain evidence="1">KCTC 23430</strain>
    </source>
</reference>
<reference evidence="1" key="1">
    <citation type="journal article" date="2014" name="Int. J. Syst. Evol. Microbiol.">
        <title>Complete genome sequence of Corynebacterium casei LMG S-19264T (=DSM 44701T), isolated from a smear-ripened cheese.</title>
        <authorList>
            <consortium name="US DOE Joint Genome Institute (JGI-PGF)"/>
            <person name="Walter F."/>
            <person name="Albersmeier A."/>
            <person name="Kalinowski J."/>
            <person name="Ruckert C."/>
        </authorList>
    </citation>
    <scope>NUCLEOTIDE SEQUENCE</scope>
    <source>
        <strain evidence="1">KCTC 23430</strain>
    </source>
</reference>
<proteinExistence type="predicted"/>
<dbReference type="EMBL" id="BMYM01000002">
    <property type="protein sequence ID" value="GHD33728.1"/>
    <property type="molecule type" value="Genomic_DNA"/>
</dbReference>
<sequence length="85" mass="9804">MADIPCRYPFASVEKMEAISTYCSHGTEGATEKQGAFHAFEFYSRQWTAYILRIIGCARLPDRQPWQSFSTSEVIEDHCLREHTV</sequence>
<accession>A0A918XJJ1</accession>
<evidence type="ECO:0000313" key="2">
    <source>
        <dbReference type="Proteomes" id="UP000644693"/>
    </source>
</evidence>
<organism evidence="1 2">
    <name type="scientific">Parahalioglobus pacificus</name>
    <dbReference type="NCBI Taxonomy" id="930806"/>
    <lineage>
        <taxon>Bacteria</taxon>
        <taxon>Pseudomonadati</taxon>
        <taxon>Pseudomonadota</taxon>
        <taxon>Gammaproteobacteria</taxon>
        <taxon>Cellvibrionales</taxon>
        <taxon>Halieaceae</taxon>
        <taxon>Parahalioglobus</taxon>
    </lineage>
</organism>
<dbReference type="AlphaFoldDB" id="A0A918XJJ1"/>
<gene>
    <name evidence="1" type="ORF">GCM10007053_18480</name>
</gene>
<keyword evidence="2" id="KW-1185">Reference proteome</keyword>
<dbReference type="Proteomes" id="UP000644693">
    <property type="component" value="Unassembled WGS sequence"/>
</dbReference>
<evidence type="ECO:0000313" key="1">
    <source>
        <dbReference type="EMBL" id="GHD33728.1"/>
    </source>
</evidence>
<protein>
    <submittedName>
        <fullName evidence="1">Uncharacterized protein</fullName>
    </submittedName>
</protein>
<comment type="caution">
    <text evidence="1">The sequence shown here is derived from an EMBL/GenBank/DDBJ whole genome shotgun (WGS) entry which is preliminary data.</text>
</comment>